<reference evidence="1 2" key="3">
    <citation type="journal article" date="2013" name="Rice">
        <title>Improvement of the Oryza sativa Nipponbare reference genome using next generation sequence and optical map data.</title>
        <authorList>
            <person name="Kawahara Y."/>
            <person name="de la Bastide M."/>
            <person name="Hamilton J.P."/>
            <person name="Kanamori H."/>
            <person name="McCombie W.R."/>
            <person name="Ouyang S."/>
            <person name="Schwartz D.C."/>
            <person name="Tanaka T."/>
            <person name="Wu J."/>
            <person name="Zhou S."/>
            <person name="Childs K.L."/>
            <person name="Davidson R.M."/>
            <person name="Lin H."/>
            <person name="Quesada-Ocampo L."/>
            <person name="Vaillancourt B."/>
            <person name="Sakai H."/>
            <person name="Lee S.S."/>
            <person name="Kim J."/>
            <person name="Numa H."/>
            <person name="Itoh T."/>
            <person name="Buell C.R."/>
            <person name="Matsumoto T."/>
        </authorList>
    </citation>
    <scope>NUCLEOTIDE SEQUENCE [LARGE SCALE GENOMIC DNA]</scope>
    <source>
        <strain evidence="2">cv. Nipponbare</strain>
    </source>
</reference>
<dbReference type="PaxDb" id="39947-A0A0P0V4V2"/>
<keyword evidence="2" id="KW-1185">Reference proteome</keyword>
<protein>
    <submittedName>
        <fullName evidence="1">Os01g0597701 protein</fullName>
    </submittedName>
</protein>
<reference evidence="1 2" key="2">
    <citation type="journal article" date="2013" name="Plant Cell Physiol.">
        <title>Rice Annotation Project Database (RAP-DB): an integrative and interactive database for rice genomics.</title>
        <authorList>
            <person name="Sakai H."/>
            <person name="Lee S.S."/>
            <person name="Tanaka T."/>
            <person name="Numa H."/>
            <person name="Kim J."/>
            <person name="Kawahara Y."/>
            <person name="Wakimoto H."/>
            <person name="Yang C.C."/>
            <person name="Iwamoto M."/>
            <person name="Abe T."/>
            <person name="Yamada Y."/>
            <person name="Muto A."/>
            <person name="Inokuchi H."/>
            <person name="Ikemura T."/>
            <person name="Matsumoto T."/>
            <person name="Sasaki T."/>
            <person name="Itoh T."/>
        </authorList>
    </citation>
    <scope>NUCLEOTIDE SEQUENCE [LARGE SCALE GENOMIC DNA]</scope>
    <source>
        <strain evidence="2">cv. Nipponbare</strain>
    </source>
</reference>
<evidence type="ECO:0000313" key="1">
    <source>
        <dbReference type="EMBL" id="BAS73000.1"/>
    </source>
</evidence>
<evidence type="ECO:0000313" key="2">
    <source>
        <dbReference type="Proteomes" id="UP000059680"/>
    </source>
</evidence>
<gene>
    <name evidence="1" type="ordered locus">Os01g0597701</name>
    <name evidence="1" type="ORF">OSNPB_010597701</name>
</gene>
<name>A0A0P0V4V2_ORYSJ</name>
<dbReference type="Proteomes" id="UP000059680">
    <property type="component" value="Chromosome 1"/>
</dbReference>
<dbReference type="InParanoid" id="A0A0P0V4V2"/>
<sequence length="190" mass="21366">LKLLVDKRLHRVLYAKAHKDAVDFLIGLLRVRLVRRGRCRSPHAPRPRCSRFLLLESPGPDRRFPPPTAANAALPPAPAAHRRLLPLARRLSRCNCALPLTAAPPPAPAALARYLPRRRRQPLALGLGTCHRHRGRARRLHGGEPRHAAPLVAAALAEERIREESTEGEEKKREKSAADMWAARNFLFFF</sequence>
<feature type="non-terminal residue" evidence="1">
    <location>
        <position position="190"/>
    </location>
</feature>
<organism evidence="1 2">
    <name type="scientific">Oryza sativa subsp. japonica</name>
    <name type="common">Rice</name>
    <dbReference type="NCBI Taxonomy" id="39947"/>
    <lineage>
        <taxon>Eukaryota</taxon>
        <taxon>Viridiplantae</taxon>
        <taxon>Streptophyta</taxon>
        <taxon>Embryophyta</taxon>
        <taxon>Tracheophyta</taxon>
        <taxon>Spermatophyta</taxon>
        <taxon>Magnoliopsida</taxon>
        <taxon>Liliopsida</taxon>
        <taxon>Poales</taxon>
        <taxon>Poaceae</taxon>
        <taxon>BOP clade</taxon>
        <taxon>Oryzoideae</taxon>
        <taxon>Oryzeae</taxon>
        <taxon>Oryzinae</taxon>
        <taxon>Oryza</taxon>
        <taxon>Oryza sativa</taxon>
    </lineage>
</organism>
<dbReference type="AlphaFoldDB" id="A0A0P0V4V2"/>
<proteinExistence type="predicted"/>
<dbReference type="EMBL" id="AP014957">
    <property type="protein sequence ID" value="BAS73000.1"/>
    <property type="molecule type" value="Genomic_DNA"/>
</dbReference>
<reference evidence="2" key="1">
    <citation type="journal article" date="2005" name="Nature">
        <title>The map-based sequence of the rice genome.</title>
        <authorList>
            <consortium name="International rice genome sequencing project (IRGSP)"/>
            <person name="Matsumoto T."/>
            <person name="Wu J."/>
            <person name="Kanamori H."/>
            <person name="Katayose Y."/>
            <person name="Fujisawa M."/>
            <person name="Namiki N."/>
            <person name="Mizuno H."/>
            <person name="Yamamoto K."/>
            <person name="Antonio B.A."/>
            <person name="Baba T."/>
            <person name="Sakata K."/>
            <person name="Nagamura Y."/>
            <person name="Aoki H."/>
            <person name="Arikawa K."/>
            <person name="Arita K."/>
            <person name="Bito T."/>
            <person name="Chiden Y."/>
            <person name="Fujitsuka N."/>
            <person name="Fukunaka R."/>
            <person name="Hamada M."/>
            <person name="Harada C."/>
            <person name="Hayashi A."/>
            <person name="Hijishita S."/>
            <person name="Honda M."/>
            <person name="Hosokawa S."/>
            <person name="Ichikawa Y."/>
            <person name="Idonuma A."/>
            <person name="Iijima M."/>
            <person name="Ikeda M."/>
            <person name="Ikeno M."/>
            <person name="Ito K."/>
            <person name="Ito S."/>
            <person name="Ito T."/>
            <person name="Ito Y."/>
            <person name="Ito Y."/>
            <person name="Iwabuchi A."/>
            <person name="Kamiya K."/>
            <person name="Karasawa W."/>
            <person name="Kurita K."/>
            <person name="Katagiri S."/>
            <person name="Kikuta A."/>
            <person name="Kobayashi H."/>
            <person name="Kobayashi N."/>
            <person name="Machita K."/>
            <person name="Maehara T."/>
            <person name="Masukawa M."/>
            <person name="Mizubayashi T."/>
            <person name="Mukai Y."/>
            <person name="Nagasaki H."/>
            <person name="Nagata Y."/>
            <person name="Naito S."/>
            <person name="Nakashima M."/>
            <person name="Nakama Y."/>
            <person name="Nakamichi Y."/>
            <person name="Nakamura M."/>
            <person name="Meguro A."/>
            <person name="Negishi M."/>
            <person name="Ohta I."/>
            <person name="Ohta T."/>
            <person name="Okamoto M."/>
            <person name="Ono N."/>
            <person name="Saji S."/>
            <person name="Sakaguchi M."/>
            <person name="Sakai K."/>
            <person name="Shibata M."/>
            <person name="Shimokawa T."/>
            <person name="Song J."/>
            <person name="Takazaki Y."/>
            <person name="Terasawa K."/>
            <person name="Tsugane M."/>
            <person name="Tsuji K."/>
            <person name="Ueda S."/>
            <person name="Waki K."/>
            <person name="Yamagata H."/>
            <person name="Yamamoto M."/>
            <person name="Yamamoto S."/>
            <person name="Yamane H."/>
            <person name="Yoshiki S."/>
            <person name="Yoshihara R."/>
            <person name="Yukawa K."/>
            <person name="Zhong H."/>
            <person name="Yano M."/>
            <person name="Yuan Q."/>
            <person name="Ouyang S."/>
            <person name="Liu J."/>
            <person name="Jones K.M."/>
            <person name="Gansberger K."/>
            <person name="Moffat K."/>
            <person name="Hill J."/>
            <person name="Bera J."/>
            <person name="Fadrosh D."/>
            <person name="Jin S."/>
            <person name="Johri S."/>
            <person name="Kim M."/>
            <person name="Overton L."/>
            <person name="Reardon M."/>
            <person name="Tsitrin T."/>
            <person name="Vuong H."/>
            <person name="Weaver B."/>
            <person name="Ciecko A."/>
            <person name="Tallon L."/>
            <person name="Jackson J."/>
            <person name="Pai G."/>
            <person name="Aken S.V."/>
            <person name="Utterback T."/>
            <person name="Reidmuller S."/>
            <person name="Feldblyum T."/>
            <person name="Hsiao J."/>
            <person name="Zismann V."/>
            <person name="Iobst S."/>
            <person name="de Vazeille A.R."/>
            <person name="Buell C.R."/>
            <person name="Ying K."/>
            <person name="Li Y."/>
            <person name="Lu T."/>
            <person name="Huang Y."/>
            <person name="Zhao Q."/>
            <person name="Feng Q."/>
            <person name="Zhang L."/>
            <person name="Zhu J."/>
            <person name="Weng Q."/>
            <person name="Mu J."/>
            <person name="Lu Y."/>
            <person name="Fan D."/>
            <person name="Liu Y."/>
            <person name="Guan J."/>
            <person name="Zhang Y."/>
            <person name="Yu S."/>
            <person name="Liu X."/>
            <person name="Zhang Y."/>
            <person name="Hong G."/>
            <person name="Han B."/>
            <person name="Choisne N."/>
            <person name="Demange N."/>
            <person name="Orjeda G."/>
            <person name="Samain S."/>
            <person name="Cattolico L."/>
            <person name="Pelletier E."/>
            <person name="Couloux A."/>
            <person name="Segurens B."/>
            <person name="Wincker P."/>
            <person name="D'Hont A."/>
            <person name="Scarpelli C."/>
            <person name="Weissenbach J."/>
            <person name="Salanoubat M."/>
            <person name="Quetier F."/>
            <person name="Yu Y."/>
            <person name="Kim H.R."/>
            <person name="Rambo T."/>
            <person name="Currie J."/>
            <person name="Collura K."/>
            <person name="Luo M."/>
            <person name="Yang T."/>
            <person name="Ammiraju J.S.S."/>
            <person name="Engler F."/>
            <person name="Soderlund C."/>
            <person name="Wing R.A."/>
            <person name="Palmer L.E."/>
            <person name="de la Bastide M."/>
            <person name="Spiegel L."/>
            <person name="Nascimento L."/>
            <person name="Zutavern T."/>
            <person name="O'Shaughnessy A."/>
            <person name="Dike S."/>
            <person name="Dedhia N."/>
            <person name="Preston R."/>
            <person name="Balija V."/>
            <person name="McCombie W.R."/>
            <person name="Chow T."/>
            <person name="Chen H."/>
            <person name="Chung M."/>
            <person name="Chen C."/>
            <person name="Shaw J."/>
            <person name="Wu H."/>
            <person name="Hsiao K."/>
            <person name="Chao Y."/>
            <person name="Chu M."/>
            <person name="Cheng C."/>
            <person name="Hour A."/>
            <person name="Lee P."/>
            <person name="Lin S."/>
            <person name="Lin Y."/>
            <person name="Liou J."/>
            <person name="Liu S."/>
            <person name="Hsing Y."/>
            <person name="Raghuvanshi S."/>
            <person name="Mohanty A."/>
            <person name="Bharti A.K."/>
            <person name="Gaur A."/>
            <person name="Gupta V."/>
            <person name="Kumar D."/>
            <person name="Ravi V."/>
            <person name="Vij S."/>
            <person name="Kapur A."/>
            <person name="Khurana P."/>
            <person name="Khurana P."/>
            <person name="Khurana J.P."/>
            <person name="Tyagi A.K."/>
            <person name="Gaikwad K."/>
            <person name="Singh A."/>
            <person name="Dalal V."/>
            <person name="Srivastava S."/>
            <person name="Dixit A."/>
            <person name="Pal A.K."/>
            <person name="Ghazi I.A."/>
            <person name="Yadav M."/>
            <person name="Pandit A."/>
            <person name="Bhargava A."/>
            <person name="Sureshbabu K."/>
            <person name="Batra K."/>
            <person name="Sharma T.R."/>
            <person name="Mohapatra T."/>
            <person name="Singh N.K."/>
            <person name="Messing J."/>
            <person name="Nelson A.B."/>
            <person name="Fuks G."/>
            <person name="Kavchok S."/>
            <person name="Keizer G."/>
            <person name="Linton E."/>
            <person name="Llaca V."/>
            <person name="Song R."/>
            <person name="Tanyolac B."/>
            <person name="Young S."/>
            <person name="Ho-Il K."/>
            <person name="Hahn J.H."/>
            <person name="Sangsakoo G."/>
            <person name="Vanavichit A."/>
            <person name="de Mattos Luiz.A.T."/>
            <person name="Zimmer P.D."/>
            <person name="Malone G."/>
            <person name="Dellagostin O."/>
            <person name="de Oliveira A.C."/>
            <person name="Bevan M."/>
            <person name="Bancroft I."/>
            <person name="Minx P."/>
            <person name="Cordum H."/>
            <person name="Wilson R."/>
            <person name="Cheng Z."/>
            <person name="Jin W."/>
            <person name="Jiang J."/>
            <person name="Leong S.A."/>
            <person name="Iwama H."/>
            <person name="Gojobori T."/>
            <person name="Itoh T."/>
            <person name="Niimura Y."/>
            <person name="Fujii Y."/>
            <person name="Habara T."/>
            <person name="Sakai H."/>
            <person name="Sato Y."/>
            <person name="Wilson G."/>
            <person name="Kumar K."/>
            <person name="McCouch S."/>
            <person name="Juretic N."/>
            <person name="Hoen D."/>
            <person name="Wright S."/>
            <person name="Bruskiewich R."/>
            <person name="Bureau T."/>
            <person name="Miyao A."/>
            <person name="Hirochika H."/>
            <person name="Nishikawa T."/>
            <person name="Kadowaki K."/>
            <person name="Sugiura M."/>
            <person name="Burr B."/>
            <person name="Sasaki T."/>
        </authorList>
    </citation>
    <scope>NUCLEOTIDE SEQUENCE [LARGE SCALE GENOMIC DNA]</scope>
    <source>
        <strain evidence="2">cv. Nipponbare</strain>
    </source>
</reference>
<accession>A0A0P0V4V2</accession>